<dbReference type="GO" id="GO:0005886">
    <property type="term" value="C:plasma membrane"/>
    <property type="evidence" value="ECO:0007669"/>
    <property type="project" value="UniProtKB-SubCell"/>
</dbReference>
<dbReference type="InterPro" id="IPR050601">
    <property type="entry name" value="CPA3_antiporter_subunitC"/>
</dbReference>
<keyword evidence="5 8" id="KW-1133">Transmembrane helix</keyword>
<dbReference type="PANTHER" id="PTHR34583">
    <property type="entry name" value="ANTIPORTER SUBUNIT MNHC2-RELATED"/>
    <property type="match status" value="1"/>
</dbReference>
<evidence type="ECO:0000256" key="2">
    <source>
        <dbReference type="ARBA" id="ARBA00010388"/>
    </source>
</evidence>
<reference evidence="9 10" key="1">
    <citation type="submission" date="2016-11" db="EMBL/GenBank/DDBJ databases">
        <authorList>
            <person name="Varghese N."/>
            <person name="Submissions S."/>
        </authorList>
    </citation>
    <scope>NUCLEOTIDE SEQUENCE [LARGE SCALE GENOMIC DNA]</scope>
    <source>
        <strain evidence="9 10">VTM4R57</strain>
    </source>
</reference>
<evidence type="ECO:0000256" key="1">
    <source>
        <dbReference type="ARBA" id="ARBA00004651"/>
    </source>
</evidence>
<feature type="compositionally biased region" description="Acidic residues" evidence="7">
    <location>
        <begin position="133"/>
        <end position="142"/>
    </location>
</feature>
<evidence type="ECO:0000313" key="10">
    <source>
        <dbReference type="Proteomes" id="UP000184253"/>
    </source>
</evidence>
<dbReference type="Proteomes" id="UP000184253">
    <property type="component" value="Unassembled WGS sequence"/>
</dbReference>
<organism evidence="9 10">
    <name type="scientific">Micrococcus luteus</name>
    <name type="common">Micrococcus lysodeikticus</name>
    <dbReference type="NCBI Taxonomy" id="1270"/>
    <lineage>
        <taxon>Bacteria</taxon>
        <taxon>Bacillati</taxon>
        <taxon>Actinomycetota</taxon>
        <taxon>Actinomycetes</taxon>
        <taxon>Micrococcales</taxon>
        <taxon>Micrococcaceae</taxon>
        <taxon>Micrococcus</taxon>
    </lineage>
</organism>
<keyword evidence="3" id="KW-1003">Cell membrane</keyword>
<dbReference type="Gene3D" id="1.10.287.3510">
    <property type="match status" value="1"/>
</dbReference>
<dbReference type="AlphaFoldDB" id="A0ABD7M7T4"/>
<dbReference type="RefSeq" id="WP_073116702.1">
    <property type="nucleotide sequence ID" value="NZ_FRCE01000005.1"/>
</dbReference>
<keyword evidence="4 8" id="KW-0812">Transmembrane</keyword>
<gene>
    <name evidence="9" type="ORF">SAMN04487849_10578</name>
</gene>
<protein>
    <submittedName>
        <fullName evidence="9">Multisubunit sodium/proton antiporter, MrpC subunit</fullName>
    </submittedName>
</protein>
<feature type="transmembrane region" description="Helical" evidence="8">
    <location>
        <begin position="31"/>
        <end position="55"/>
    </location>
</feature>
<feature type="transmembrane region" description="Helical" evidence="8">
    <location>
        <begin position="6"/>
        <end position="24"/>
    </location>
</feature>
<evidence type="ECO:0000256" key="7">
    <source>
        <dbReference type="SAM" id="MobiDB-lite"/>
    </source>
</evidence>
<proteinExistence type="inferred from homology"/>
<evidence type="ECO:0000256" key="3">
    <source>
        <dbReference type="ARBA" id="ARBA00022475"/>
    </source>
</evidence>
<comment type="subcellular location">
    <subcellularLocation>
        <location evidence="1">Cell membrane</location>
        <topology evidence="1">Multi-pass membrane protein</topology>
    </subcellularLocation>
</comment>
<keyword evidence="6 8" id="KW-0472">Membrane</keyword>
<evidence type="ECO:0000256" key="8">
    <source>
        <dbReference type="SAM" id="Phobius"/>
    </source>
</evidence>
<sequence length="186" mass="20007">MTTVDLALLAAMGVMFAGGIHLVLERNLTRILIGVMLINNAAVLLLFLSSGGTGVAPLFVPGRDPREYADTLPQALILTAIVIGFAVIAFLTAMIYRSWLLVREDEVEVDAEDVKIARMPAWDAEDDAELVEESSEFLDDAADPNAHYEHATESRPHVRHASPTPPAHPGPASAVRAHRADGGPRP</sequence>
<dbReference type="Pfam" id="PF00420">
    <property type="entry name" value="Oxidored_q2"/>
    <property type="match status" value="1"/>
</dbReference>
<comment type="similarity">
    <text evidence="2">Belongs to the CPA3 antiporters (TC 2.A.63) subunit C family.</text>
</comment>
<dbReference type="InterPro" id="IPR039428">
    <property type="entry name" value="NUOK/Mnh_C1-like"/>
</dbReference>
<dbReference type="EMBL" id="FRCE01000005">
    <property type="protein sequence ID" value="SHL56012.1"/>
    <property type="molecule type" value="Genomic_DNA"/>
</dbReference>
<name>A0ABD7M7T4_MICLU</name>
<evidence type="ECO:0000313" key="9">
    <source>
        <dbReference type="EMBL" id="SHL56012.1"/>
    </source>
</evidence>
<feature type="region of interest" description="Disordered" evidence="7">
    <location>
        <begin position="133"/>
        <end position="186"/>
    </location>
</feature>
<evidence type="ECO:0000256" key="6">
    <source>
        <dbReference type="ARBA" id="ARBA00023136"/>
    </source>
</evidence>
<dbReference type="PANTHER" id="PTHR34583:SF2">
    <property type="entry name" value="ANTIPORTER SUBUNIT MNHC2-RELATED"/>
    <property type="match status" value="1"/>
</dbReference>
<accession>A0ABD7M7T4</accession>
<evidence type="ECO:0000256" key="4">
    <source>
        <dbReference type="ARBA" id="ARBA00022692"/>
    </source>
</evidence>
<evidence type="ECO:0000256" key="5">
    <source>
        <dbReference type="ARBA" id="ARBA00022989"/>
    </source>
</evidence>
<comment type="caution">
    <text evidence="9">The sequence shown here is derived from an EMBL/GenBank/DDBJ whole genome shotgun (WGS) entry which is preliminary data.</text>
</comment>
<feature type="compositionally biased region" description="Basic and acidic residues" evidence="7">
    <location>
        <begin position="146"/>
        <end position="156"/>
    </location>
</feature>
<feature type="transmembrane region" description="Helical" evidence="8">
    <location>
        <begin position="75"/>
        <end position="96"/>
    </location>
</feature>